<name>A0A8J8SY18_HALGN</name>
<keyword evidence="3" id="KW-1185">Reference proteome</keyword>
<proteinExistence type="predicted"/>
<evidence type="ECO:0000313" key="3">
    <source>
        <dbReference type="Proteomes" id="UP000785679"/>
    </source>
</evidence>
<evidence type="ECO:0000256" key="1">
    <source>
        <dbReference type="SAM" id="MobiDB-lite"/>
    </source>
</evidence>
<dbReference type="Proteomes" id="UP000785679">
    <property type="component" value="Unassembled WGS sequence"/>
</dbReference>
<sequence length="315" mass="37185">MQLKLTAKKLIVRRFRQYVARQQRLHMFATRLWVTVTQKKAVRVIERSYIRYRCRQRSTLTKEQVIAKDAELRELYLLSPLQVVKIQRFFRKRLASRYAHGMKLAKRKELHEKIQIKWWQERYRPIAAFEGKLLQDEIVHNVERQFLDEYMYQQQDNYMACLYKYDEGLVKAVESNFRDKDWSFNPAQKEWCNEKINVTFRGTKPPPNVGNHQVPQTPGAMTPLQYLIDNNRRLLLTAPCQNYDDVQGVADALTTLLVRDHKQKRRETLKQIKRQRHGVILGHIIHCQEIQKSPQSSRGGGATVPPKTTAAASTR</sequence>
<gene>
    <name evidence="2" type="ORF">FGO68_gene17491</name>
</gene>
<organism evidence="2 3">
    <name type="scientific">Halteria grandinella</name>
    <dbReference type="NCBI Taxonomy" id="5974"/>
    <lineage>
        <taxon>Eukaryota</taxon>
        <taxon>Sar</taxon>
        <taxon>Alveolata</taxon>
        <taxon>Ciliophora</taxon>
        <taxon>Intramacronucleata</taxon>
        <taxon>Spirotrichea</taxon>
        <taxon>Stichotrichia</taxon>
        <taxon>Sporadotrichida</taxon>
        <taxon>Halteriidae</taxon>
        <taxon>Halteria</taxon>
    </lineage>
</organism>
<reference evidence="2" key="1">
    <citation type="submission" date="2019-06" db="EMBL/GenBank/DDBJ databases">
        <authorList>
            <person name="Zheng W."/>
        </authorList>
    </citation>
    <scope>NUCLEOTIDE SEQUENCE</scope>
    <source>
        <strain evidence="2">QDHG01</strain>
    </source>
</reference>
<evidence type="ECO:0000313" key="2">
    <source>
        <dbReference type="EMBL" id="TNV74496.1"/>
    </source>
</evidence>
<dbReference type="AlphaFoldDB" id="A0A8J8SY18"/>
<comment type="caution">
    <text evidence="2">The sequence shown here is derived from an EMBL/GenBank/DDBJ whole genome shotgun (WGS) entry which is preliminary data.</text>
</comment>
<protein>
    <submittedName>
        <fullName evidence="2">Uncharacterized protein</fullName>
    </submittedName>
</protein>
<feature type="region of interest" description="Disordered" evidence="1">
    <location>
        <begin position="291"/>
        <end position="315"/>
    </location>
</feature>
<accession>A0A8J8SY18</accession>
<dbReference type="EMBL" id="RRYP01016927">
    <property type="protein sequence ID" value="TNV74496.1"/>
    <property type="molecule type" value="Genomic_DNA"/>
</dbReference>